<gene>
    <name evidence="2" type="ORF">GGR12_001932</name>
</gene>
<dbReference type="Proteomes" id="UP000529946">
    <property type="component" value="Unassembled WGS sequence"/>
</dbReference>
<keyword evidence="1" id="KW-1133">Transmembrane helix</keyword>
<feature type="transmembrane region" description="Helical" evidence="1">
    <location>
        <begin position="210"/>
        <end position="234"/>
    </location>
</feature>
<evidence type="ECO:0000256" key="1">
    <source>
        <dbReference type="SAM" id="Phobius"/>
    </source>
</evidence>
<sequence>MAFSATDAAFEGFRLVRRNPMALVAWTLLYTVLSLASVYIMSRSAGPLMALTESMKAFESSPPTTSADFAPFFQGYAEVMNRMLWLIPVSLVVSAMLTAAIARGVLNPRAKGFGYLRFGMDEVRVFVVTLVLALFMGLVSMCAFAAVGVFAGLAAGLGAGWMWLLVLAAGLGAVALLIWLSVRLSLAVPITVAENRFAFFDSFAVTRGRFWPLFGMALIAGIMVLVIGFLSMIIRMPLSMASGLGSWSGTTGTDAEMMMRAFDLTNPWVVVGAIADAVVSALTVGVLYAPFAAAYRDIKGLGPETPTA</sequence>
<feature type="transmembrane region" description="Helical" evidence="1">
    <location>
        <begin position="161"/>
        <end position="180"/>
    </location>
</feature>
<feature type="transmembrane region" description="Helical" evidence="1">
    <location>
        <begin position="21"/>
        <end position="41"/>
    </location>
</feature>
<comment type="caution">
    <text evidence="2">The sequence shown here is derived from an EMBL/GenBank/DDBJ whole genome shotgun (WGS) entry which is preliminary data.</text>
</comment>
<evidence type="ECO:0000313" key="2">
    <source>
        <dbReference type="EMBL" id="MBB4083066.1"/>
    </source>
</evidence>
<keyword evidence="1" id="KW-0812">Transmembrane</keyword>
<accession>A0A7W6JDI5</accession>
<feature type="transmembrane region" description="Helical" evidence="1">
    <location>
        <begin position="83"/>
        <end position="106"/>
    </location>
</feature>
<name>A0A7W6JDI5_9CAUL</name>
<keyword evidence="3" id="KW-1185">Reference proteome</keyword>
<organism evidence="2 3">
    <name type="scientific">Brevundimonas lenta</name>
    <dbReference type="NCBI Taxonomy" id="424796"/>
    <lineage>
        <taxon>Bacteria</taxon>
        <taxon>Pseudomonadati</taxon>
        <taxon>Pseudomonadota</taxon>
        <taxon>Alphaproteobacteria</taxon>
        <taxon>Caulobacterales</taxon>
        <taxon>Caulobacteraceae</taxon>
        <taxon>Brevundimonas</taxon>
    </lineage>
</organism>
<reference evidence="2 3" key="1">
    <citation type="submission" date="2020-08" db="EMBL/GenBank/DDBJ databases">
        <title>Genomic Encyclopedia of Type Strains, Phase IV (KMG-IV): sequencing the most valuable type-strain genomes for metagenomic binning, comparative biology and taxonomic classification.</title>
        <authorList>
            <person name="Goeker M."/>
        </authorList>
    </citation>
    <scope>NUCLEOTIDE SEQUENCE [LARGE SCALE GENOMIC DNA]</scope>
    <source>
        <strain evidence="2 3">DSM 23960</strain>
    </source>
</reference>
<dbReference type="EMBL" id="JACIDM010000002">
    <property type="protein sequence ID" value="MBB4083066.1"/>
    <property type="molecule type" value="Genomic_DNA"/>
</dbReference>
<protein>
    <submittedName>
        <fullName evidence="2">Uncharacterized protein</fullName>
    </submittedName>
</protein>
<feature type="transmembrane region" description="Helical" evidence="1">
    <location>
        <begin position="126"/>
        <end position="155"/>
    </location>
</feature>
<keyword evidence="1" id="KW-0472">Membrane</keyword>
<evidence type="ECO:0000313" key="3">
    <source>
        <dbReference type="Proteomes" id="UP000529946"/>
    </source>
</evidence>
<proteinExistence type="predicted"/>
<dbReference type="AlphaFoldDB" id="A0A7W6JDI5"/>
<feature type="transmembrane region" description="Helical" evidence="1">
    <location>
        <begin position="268"/>
        <end position="289"/>
    </location>
</feature>
<dbReference type="RefSeq" id="WP_183204193.1">
    <property type="nucleotide sequence ID" value="NZ_BAAAER010000001.1"/>
</dbReference>